<feature type="transmembrane region" description="Helical" evidence="1">
    <location>
        <begin position="56"/>
        <end position="75"/>
    </location>
</feature>
<reference evidence="2 3" key="1">
    <citation type="submission" date="2013-03" db="EMBL/GenBank/DDBJ databases">
        <title>The Genome Sequence of Enterococcus columbae ATCC_51263 (PacBio/Illumina hybrid assembly).</title>
        <authorList>
            <consortium name="The Broad Institute Genomics Platform"/>
            <consortium name="The Broad Institute Genome Sequencing Center for Infectious Disease"/>
            <person name="Earl A."/>
            <person name="Russ C."/>
            <person name="Gilmore M."/>
            <person name="Surin D."/>
            <person name="Walker B."/>
            <person name="Young S."/>
            <person name="Zeng Q."/>
            <person name="Gargeya S."/>
            <person name="Fitzgerald M."/>
            <person name="Haas B."/>
            <person name="Abouelleil A."/>
            <person name="Allen A.W."/>
            <person name="Alvarado L."/>
            <person name="Arachchi H.M."/>
            <person name="Berlin A.M."/>
            <person name="Chapman S.B."/>
            <person name="Gainer-Dewar J."/>
            <person name="Goldberg J."/>
            <person name="Griggs A."/>
            <person name="Gujja S."/>
            <person name="Hansen M."/>
            <person name="Howarth C."/>
            <person name="Imamovic A."/>
            <person name="Ireland A."/>
            <person name="Larimer J."/>
            <person name="McCowan C."/>
            <person name="Murphy C."/>
            <person name="Pearson M."/>
            <person name="Poon T.W."/>
            <person name="Priest M."/>
            <person name="Roberts A."/>
            <person name="Saif S."/>
            <person name="Shea T."/>
            <person name="Sisk P."/>
            <person name="Sykes S."/>
            <person name="Wortman J."/>
            <person name="Nusbaum C."/>
            <person name="Birren B."/>
        </authorList>
    </citation>
    <scope>NUCLEOTIDE SEQUENCE [LARGE SCALE GENOMIC DNA]</scope>
    <source>
        <strain evidence="2 3">ATCC 51263</strain>
    </source>
</reference>
<feature type="transmembrane region" description="Helical" evidence="1">
    <location>
        <begin position="12"/>
        <end position="35"/>
    </location>
</feature>
<organism evidence="2 3">
    <name type="scientific">Enterococcus columbae DSM 7374 = ATCC 51263</name>
    <dbReference type="NCBI Taxonomy" id="1121865"/>
    <lineage>
        <taxon>Bacteria</taxon>
        <taxon>Bacillati</taxon>
        <taxon>Bacillota</taxon>
        <taxon>Bacilli</taxon>
        <taxon>Lactobacillales</taxon>
        <taxon>Enterococcaceae</taxon>
        <taxon>Enterococcus</taxon>
    </lineage>
</organism>
<dbReference type="eggNOG" id="ENOG50306S4">
    <property type="taxonomic scope" value="Bacteria"/>
</dbReference>
<evidence type="ECO:0000313" key="3">
    <source>
        <dbReference type="Proteomes" id="UP000014113"/>
    </source>
</evidence>
<dbReference type="Proteomes" id="UP000014113">
    <property type="component" value="Unassembled WGS sequence"/>
</dbReference>
<dbReference type="AlphaFoldDB" id="S1NEX6"/>
<name>S1NEX6_9ENTE</name>
<sequence length="111" mass="13009">MILSILNLAFTFWLSVYFGLFVSIGLVILTVNIWARMQKNPTIFLSKISQKMILRLQIGFFFAVLLIITLCNMTLIWQGNIYFGFGLMLFGVFHIAYKYYTKKETFDRISK</sequence>
<keyword evidence="1" id="KW-0812">Transmembrane</keyword>
<protein>
    <submittedName>
        <fullName evidence="2">Uncharacterized protein</fullName>
    </submittedName>
</protein>
<comment type="caution">
    <text evidence="2">The sequence shown here is derived from an EMBL/GenBank/DDBJ whole genome shotgun (WGS) entry which is preliminary data.</text>
</comment>
<keyword evidence="3" id="KW-1185">Reference proteome</keyword>
<feature type="transmembrane region" description="Helical" evidence="1">
    <location>
        <begin position="81"/>
        <end position="100"/>
    </location>
</feature>
<proteinExistence type="predicted"/>
<accession>S1NEX6</accession>
<keyword evidence="1" id="KW-0472">Membrane</keyword>
<dbReference type="OrthoDB" id="2189124at2"/>
<dbReference type="EMBL" id="ASWJ01000004">
    <property type="protein sequence ID" value="EOW84223.1"/>
    <property type="molecule type" value="Genomic_DNA"/>
</dbReference>
<gene>
    <name evidence="2" type="ORF">I568_00710</name>
</gene>
<dbReference type="PATRIC" id="fig|1121865.3.peg.111"/>
<dbReference type="RefSeq" id="WP_016182287.1">
    <property type="nucleotide sequence ID" value="NZ_JXKI01000007.1"/>
</dbReference>
<evidence type="ECO:0000256" key="1">
    <source>
        <dbReference type="SAM" id="Phobius"/>
    </source>
</evidence>
<keyword evidence="1" id="KW-1133">Transmembrane helix</keyword>
<evidence type="ECO:0000313" key="2">
    <source>
        <dbReference type="EMBL" id="EOW84223.1"/>
    </source>
</evidence>